<sequence>MKWSREMEIASRKRHISESSVEVDEDDSGSDFATSTVTPPAKRQRTTKASSTNIETSPSSKPADVFARGARGKIWQSKEGHPIGSDKWKREVFARDEVWAHIQKLPKTILNSRLSININAALNPVNNVEKPAPQPRRTPGSNNGPSRKTDALKASSAVIDLSERDNEPEIDIEEDAKEDKSNLLIPESVRLAQQQIMNHGAASHSLVAAQETIEAALREDASDHENDATQPSTPASIGAEATTKEDANDEKEVEDISKEIVVVDNEEDATESIEVVKDEEESGSGAAGVTPKSPKKGNWEPEHF</sequence>
<evidence type="ECO:0000313" key="3">
    <source>
        <dbReference type="Proteomes" id="UP001316803"/>
    </source>
</evidence>
<feature type="region of interest" description="Disordered" evidence="1">
    <location>
        <begin position="219"/>
        <end position="304"/>
    </location>
</feature>
<proteinExistence type="predicted"/>
<comment type="caution">
    <text evidence="2">The sequence shown here is derived from an EMBL/GenBank/DDBJ whole genome shotgun (WGS) entry which is preliminary data.</text>
</comment>
<dbReference type="AlphaFoldDB" id="A0AAN8I293"/>
<feature type="compositionally biased region" description="Polar residues" evidence="1">
    <location>
        <begin position="47"/>
        <end position="60"/>
    </location>
</feature>
<organism evidence="2 3">
    <name type="scientific">Knufia fluminis</name>
    <dbReference type="NCBI Taxonomy" id="191047"/>
    <lineage>
        <taxon>Eukaryota</taxon>
        <taxon>Fungi</taxon>
        <taxon>Dikarya</taxon>
        <taxon>Ascomycota</taxon>
        <taxon>Pezizomycotina</taxon>
        <taxon>Eurotiomycetes</taxon>
        <taxon>Chaetothyriomycetidae</taxon>
        <taxon>Chaetothyriales</taxon>
        <taxon>Trichomeriaceae</taxon>
        <taxon>Knufia</taxon>
    </lineage>
</organism>
<name>A0AAN8I293_9EURO</name>
<dbReference type="EMBL" id="JAKLMC020000024">
    <property type="protein sequence ID" value="KAK5950852.1"/>
    <property type="molecule type" value="Genomic_DNA"/>
</dbReference>
<protein>
    <submittedName>
        <fullName evidence="2">Uncharacterized protein</fullName>
    </submittedName>
</protein>
<feature type="region of interest" description="Disordered" evidence="1">
    <location>
        <begin position="126"/>
        <end position="181"/>
    </location>
</feature>
<accession>A0AAN8I293</accession>
<evidence type="ECO:0000313" key="2">
    <source>
        <dbReference type="EMBL" id="KAK5950852.1"/>
    </source>
</evidence>
<gene>
    <name evidence="2" type="ORF">OHC33_008235</name>
</gene>
<keyword evidence="3" id="KW-1185">Reference proteome</keyword>
<feature type="compositionally biased region" description="Basic and acidic residues" evidence="1">
    <location>
        <begin position="1"/>
        <end position="11"/>
    </location>
</feature>
<reference evidence="2 3" key="1">
    <citation type="submission" date="2022-12" db="EMBL/GenBank/DDBJ databases">
        <title>Genomic features and morphological characterization of a novel Knufia sp. strain isolated from spacecraft assembly facility.</title>
        <authorList>
            <person name="Teixeira M."/>
            <person name="Chander A.M."/>
            <person name="Stajich J.E."/>
            <person name="Venkateswaran K."/>
        </authorList>
    </citation>
    <scope>NUCLEOTIDE SEQUENCE [LARGE SCALE GENOMIC DNA]</scope>
    <source>
        <strain evidence="2 3">FJI-L2-BK-P2</strain>
    </source>
</reference>
<feature type="region of interest" description="Disordered" evidence="1">
    <location>
        <begin position="1"/>
        <end position="67"/>
    </location>
</feature>
<feature type="compositionally biased region" description="Acidic residues" evidence="1">
    <location>
        <begin position="264"/>
        <end position="282"/>
    </location>
</feature>
<evidence type="ECO:0000256" key="1">
    <source>
        <dbReference type="SAM" id="MobiDB-lite"/>
    </source>
</evidence>
<dbReference type="Proteomes" id="UP001316803">
    <property type="component" value="Unassembled WGS sequence"/>
</dbReference>